<evidence type="ECO:0000313" key="1">
    <source>
        <dbReference type="Proteomes" id="UP000887565"/>
    </source>
</evidence>
<reference evidence="2" key="1">
    <citation type="submission" date="2022-11" db="UniProtKB">
        <authorList>
            <consortium name="WormBaseParasite"/>
        </authorList>
    </citation>
    <scope>IDENTIFICATION</scope>
</reference>
<name>A0A915K0N7_ROMCU</name>
<accession>A0A915K0N7</accession>
<protein>
    <submittedName>
        <fullName evidence="2">Uncharacterized protein</fullName>
    </submittedName>
</protein>
<proteinExistence type="predicted"/>
<dbReference type="AlphaFoldDB" id="A0A915K0N7"/>
<sequence>MINRQLNSSMMTSPFIFHASAFAHASIFNQSECSRSARAKGHL</sequence>
<keyword evidence="1" id="KW-1185">Reference proteome</keyword>
<evidence type="ECO:0000313" key="2">
    <source>
        <dbReference type="WBParaSite" id="nRc.2.0.1.t31874-RA"/>
    </source>
</evidence>
<organism evidence="1 2">
    <name type="scientific">Romanomermis culicivorax</name>
    <name type="common">Nematode worm</name>
    <dbReference type="NCBI Taxonomy" id="13658"/>
    <lineage>
        <taxon>Eukaryota</taxon>
        <taxon>Metazoa</taxon>
        <taxon>Ecdysozoa</taxon>
        <taxon>Nematoda</taxon>
        <taxon>Enoplea</taxon>
        <taxon>Dorylaimia</taxon>
        <taxon>Mermithida</taxon>
        <taxon>Mermithoidea</taxon>
        <taxon>Mermithidae</taxon>
        <taxon>Romanomermis</taxon>
    </lineage>
</organism>
<dbReference type="Proteomes" id="UP000887565">
    <property type="component" value="Unplaced"/>
</dbReference>
<dbReference type="WBParaSite" id="nRc.2.0.1.t31874-RA">
    <property type="protein sequence ID" value="nRc.2.0.1.t31874-RA"/>
    <property type="gene ID" value="nRc.2.0.1.g31874"/>
</dbReference>